<dbReference type="Proteomes" id="UP000231658">
    <property type="component" value="Unassembled WGS sequence"/>
</dbReference>
<name>A0A1C3RFM0_9PROT</name>
<sequence>MFEPLPFGENGVSNGKNVRVESVKMLQNYESGAALIRVSMATMVDSDKDGTEHSCRREGQRPLACGLSRNEKTKKVHPTRSIVYIQ</sequence>
<protein>
    <submittedName>
        <fullName evidence="1">Uncharacterized protein</fullName>
    </submittedName>
</protein>
<keyword evidence="2" id="KW-1185">Reference proteome</keyword>
<evidence type="ECO:0000313" key="1">
    <source>
        <dbReference type="EMBL" id="SCA56012.1"/>
    </source>
</evidence>
<proteinExistence type="predicted"/>
<accession>A0A1C3RFM0</accession>
<dbReference type="EMBL" id="FLYE01000008">
    <property type="protein sequence ID" value="SCA56012.1"/>
    <property type="molecule type" value="Genomic_DNA"/>
</dbReference>
<reference evidence="1 2" key="1">
    <citation type="submission" date="2016-07" db="EMBL/GenBank/DDBJ databases">
        <authorList>
            <person name="Lefevre C.T."/>
        </authorList>
    </citation>
    <scope>NUCLEOTIDE SEQUENCE [LARGE SCALE GENOMIC DNA]</scope>
    <source>
        <strain evidence="1">PR1</strain>
    </source>
</reference>
<gene>
    <name evidence="1" type="ORF">MTBPR1_160003</name>
</gene>
<organism evidence="1 2">
    <name type="scientific">Candidatus Terasakiella magnetica</name>
    <dbReference type="NCBI Taxonomy" id="1867952"/>
    <lineage>
        <taxon>Bacteria</taxon>
        <taxon>Pseudomonadati</taxon>
        <taxon>Pseudomonadota</taxon>
        <taxon>Alphaproteobacteria</taxon>
        <taxon>Rhodospirillales</taxon>
        <taxon>Terasakiellaceae</taxon>
        <taxon>Terasakiella</taxon>
    </lineage>
</organism>
<dbReference type="STRING" id="1867952.MTBPR1_160003"/>
<evidence type="ECO:0000313" key="2">
    <source>
        <dbReference type="Proteomes" id="UP000231658"/>
    </source>
</evidence>
<dbReference type="AlphaFoldDB" id="A0A1C3RFM0"/>